<feature type="domain" description="CCHC-type" evidence="3">
    <location>
        <begin position="93"/>
        <end position="109"/>
    </location>
</feature>
<evidence type="ECO:0000256" key="1">
    <source>
        <dbReference type="PROSITE-ProRule" id="PRU00047"/>
    </source>
</evidence>
<keyword evidence="1" id="KW-0862">Zinc</keyword>
<reference evidence="4" key="2">
    <citation type="submission" date="2011-02" db="EMBL/GenBank/DDBJ databases">
        <authorList>
            <person name="MacLean D."/>
        </authorList>
    </citation>
    <scope>NUCLEOTIDE SEQUENCE</scope>
</reference>
<gene>
    <name evidence="4" type="primary">AlNc14C459G11781</name>
    <name evidence="4" type="ORF">ALNC14_132690</name>
</gene>
<feature type="region of interest" description="Disordered" evidence="2">
    <location>
        <begin position="55"/>
        <end position="85"/>
    </location>
</feature>
<name>F0X043_9STRA</name>
<dbReference type="InterPro" id="IPR036875">
    <property type="entry name" value="Znf_CCHC_sf"/>
</dbReference>
<dbReference type="GO" id="GO:0008270">
    <property type="term" value="F:zinc ion binding"/>
    <property type="evidence" value="ECO:0007669"/>
    <property type="project" value="UniProtKB-KW"/>
</dbReference>
<evidence type="ECO:0000259" key="3">
    <source>
        <dbReference type="PROSITE" id="PS50158"/>
    </source>
</evidence>
<dbReference type="AlphaFoldDB" id="F0X043"/>
<proteinExistence type="predicted"/>
<dbReference type="HOGENOM" id="CLU_130674_1_0_1"/>
<dbReference type="GO" id="GO:0003676">
    <property type="term" value="F:nucleic acid binding"/>
    <property type="evidence" value="ECO:0007669"/>
    <property type="project" value="InterPro"/>
</dbReference>
<dbReference type="EMBL" id="FR824501">
    <property type="protein sequence ID" value="CCA27125.1"/>
    <property type="molecule type" value="Genomic_DNA"/>
</dbReference>
<dbReference type="SMART" id="SM00343">
    <property type="entry name" value="ZnF_C2HC"/>
    <property type="match status" value="1"/>
</dbReference>
<reference evidence="4" key="1">
    <citation type="journal article" date="2011" name="PLoS Biol.">
        <title>Gene gain and loss during evolution of obligate parasitism in the white rust pathogen of Arabidopsis thaliana.</title>
        <authorList>
            <person name="Kemen E."/>
            <person name="Gardiner A."/>
            <person name="Schultz-Larsen T."/>
            <person name="Kemen A.C."/>
            <person name="Balmuth A.L."/>
            <person name="Robert-Seilaniantz A."/>
            <person name="Bailey K."/>
            <person name="Holub E."/>
            <person name="Studholme D.J."/>
            <person name="Maclean D."/>
            <person name="Jones J.D."/>
        </authorList>
    </citation>
    <scope>NUCLEOTIDE SEQUENCE</scope>
</reference>
<feature type="compositionally biased region" description="Basic residues" evidence="2">
    <location>
        <begin position="61"/>
        <end position="74"/>
    </location>
</feature>
<evidence type="ECO:0000313" key="4">
    <source>
        <dbReference type="EMBL" id="CCA27125.1"/>
    </source>
</evidence>
<sequence>MPVNEAIGASIEFNEQLVVLLGSMSENIDQIIKIMENVTGMDMVQAKEMLLRESESISGKEKKHGMALKAQYKRQSKDRANRTSRNTAEFEGKCFRCNKYGHKQADCRKK</sequence>
<keyword evidence="1" id="KW-0863">Zinc-finger</keyword>
<keyword evidence="1" id="KW-0479">Metal-binding</keyword>
<organism evidence="4">
    <name type="scientific">Albugo laibachii Nc14</name>
    <dbReference type="NCBI Taxonomy" id="890382"/>
    <lineage>
        <taxon>Eukaryota</taxon>
        <taxon>Sar</taxon>
        <taxon>Stramenopiles</taxon>
        <taxon>Oomycota</taxon>
        <taxon>Peronosporomycetes</taxon>
        <taxon>Albuginales</taxon>
        <taxon>Albuginaceae</taxon>
        <taxon>Albugo</taxon>
    </lineage>
</organism>
<accession>F0X043</accession>
<dbReference type="InterPro" id="IPR001878">
    <property type="entry name" value="Znf_CCHC"/>
</dbReference>
<evidence type="ECO:0000256" key="2">
    <source>
        <dbReference type="SAM" id="MobiDB-lite"/>
    </source>
</evidence>
<dbReference type="PROSITE" id="PS50158">
    <property type="entry name" value="ZF_CCHC"/>
    <property type="match status" value="1"/>
</dbReference>
<dbReference type="SUPFAM" id="SSF57756">
    <property type="entry name" value="Retrovirus zinc finger-like domains"/>
    <property type="match status" value="1"/>
</dbReference>
<protein>
    <submittedName>
        <fullName evidence="4">AlNc14C459G11781 protein</fullName>
    </submittedName>
</protein>